<sequence>MICLCFSRASIEIAADVRQEGSNTIYGGRNQEKLKSDNNKKKIDDVKKPGENSDKGSDDDDECGICLSGCKADLTYLWRVLPRCKHGFHAACIDKWLKTSATCPICRKDVYVT</sequence>
<comment type="subcellular location">
    <subcellularLocation>
        <location evidence="1">Membrane</location>
    </subcellularLocation>
</comment>
<dbReference type="EMBL" id="JBJUIK010000009">
    <property type="protein sequence ID" value="KAL3518582.1"/>
    <property type="molecule type" value="Genomic_DNA"/>
</dbReference>
<comment type="similarity">
    <text evidence="8">Belongs to the RING-type zinc finger family. ATL subfamily.</text>
</comment>
<evidence type="ECO:0000256" key="8">
    <source>
        <dbReference type="ARBA" id="ARBA00024209"/>
    </source>
</evidence>
<name>A0ABD2ZKD1_9GENT</name>
<evidence type="ECO:0000256" key="6">
    <source>
        <dbReference type="ARBA" id="ARBA00022989"/>
    </source>
</evidence>
<dbReference type="PANTHER" id="PTHR46539:SF1">
    <property type="entry name" value="E3 UBIQUITIN-PROTEIN LIGASE ATL42"/>
    <property type="match status" value="1"/>
</dbReference>
<dbReference type="SMART" id="SM00184">
    <property type="entry name" value="RING"/>
    <property type="match status" value="1"/>
</dbReference>
<keyword evidence="2" id="KW-0812">Transmembrane</keyword>
<evidence type="ECO:0000256" key="2">
    <source>
        <dbReference type="ARBA" id="ARBA00022692"/>
    </source>
</evidence>
<organism evidence="12 13">
    <name type="scientific">Cinchona calisaya</name>
    <dbReference type="NCBI Taxonomy" id="153742"/>
    <lineage>
        <taxon>Eukaryota</taxon>
        <taxon>Viridiplantae</taxon>
        <taxon>Streptophyta</taxon>
        <taxon>Embryophyta</taxon>
        <taxon>Tracheophyta</taxon>
        <taxon>Spermatophyta</taxon>
        <taxon>Magnoliopsida</taxon>
        <taxon>eudicotyledons</taxon>
        <taxon>Gunneridae</taxon>
        <taxon>Pentapetalae</taxon>
        <taxon>asterids</taxon>
        <taxon>lamiids</taxon>
        <taxon>Gentianales</taxon>
        <taxon>Rubiaceae</taxon>
        <taxon>Cinchonoideae</taxon>
        <taxon>Cinchoneae</taxon>
        <taxon>Cinchona</taxon>
    </lineage>
</organism>
<protein>
    <recommendedName>
        <fullName evidence="11">RING-type domain-containing protein</fullName>
    </recommendedName>
</protein>
<dbReference type="PANTHER" id="PTHR46539">
    <property type="entry name" value="E3 UBIQUITIN-PROTEIN LIGASE ATL42"/>
    <property type="match status" value="1"/>
</dbReference>
<evidence type="ECO:0000256" key="3">
    <source>
        <dbReference type="ARBA" id="ARBA00022723"/>
    </source>
</evidence>
<evidence type="ECO:0000313" key="13">
    <source>
        <dbReference type="Proteomes" id="UP001630127"/>
    </source>
</evidence>
<comment type="caution">
    <text evidence="12">The sequence shown here is derived from an EMBL/GenBank/DDBJ whole genome shotgun (WGS) entry which is preliminary data.</text>
</comment>
<evidence type="ECO:0000313" key="12">
    <source>
        <dbReference type="EMBL" id="KAL3518582.1"/>
    </source>
</evidence>
<dbReference type="InterPro" id="IPR001841">
    <property type="entry name" value="Znf_RING"/>
</dbReference>
<dbReference type="InterPro" id="IPR013083">
    <property type="entry name" value="Znf_RING/FYVE/PHD"/>
</dbReference>
<dbReference type="Proteomes" id="UP001630127">
    <property type="component" value="Unassembled WGS sequence"/>
</dbReference>
<proteinExistence type="inferred from homology"/>
<feature type="compositionally biased region" description="Basic and acidic residues" evidence="10">
    <location>
        <begin position="30"/>
        <end position="56"/>
    </location>
</feature>
<keyword evidence="6" id="KW-1133">Transmembrane helix</keyword>
<keyword evidence="7" id="KW-0472">Membrane</keyword>
<evidence type="ECO:0000256" key="10">
    <source>
        <dbReference type="SAM" id="MobiDB-lite"/>
    </source>
</evidence>
<keyword evidence="3" id="KW-0479">Metal-binding</keyword>
<evidence type="ECO:0000259" key="11">
    <source>
        <dbReference type="PROSITE" id="PS50089"/>
    </source>
</evidence>
<feature type="domain" description="RING-type" evidence="11">
    <location>
        <begin position="63"/>
        <end position="107"/>
    </location>
</feature>
<dbReference type="Pfam" id="PF13639">
    <property type="entry name" value="zf-RING_2"/>
    <property type="match status" value="1"/>
</dbReference>
<dbReference type="Gene3D" id="3.30.40.10">
    <property type="entry name" value="Zinc/RING finger domain, C3HC4 (zinc finger)"/>
    <property type="match status" value="1"/>
</dbReference>
<keyword evidence="4 9" id="KW-0863">Zinc-finger</keyword>
<evidence type="ECO:0000256" key="7">
    <source>
        <dbReference type="ARBA" id="ARBA00023136"/>
    </source>
</evidence>
<evidence type="ECO:0000256" key="9">
    <source>
        <dbReference type="PROSITE-ProRule" id="PRU00175"/>
    </source>
</evidence>
<evidence type="ECO:0000256" key="4">
    <source>
        <dbReference type="ARBA" id="ARBA00022771"/>
    </source>
</evidence>
<dbReference type="GO" id="GO:0008270">
    <property type="term" value="F:zinc ion binding"/>
    <property type="evidence" value="ECO:0007669"/>
    <property type="project" value="UniProtKB-KW"/>
</dbReference>
<feature type="region of interest" description="Disordered" evidence="10">
    <location>
        <begin position="26"/>
        <end position="62"/>
    </location>
</feature>
<dbReference type="AlphaFoldDB" id="A0ABD2ZKD1"/>
<keyword evidence="13" id="KW-1185">Reference proteome</keyword>
<reference evidence="12 13" key="1">
    <citation type="submission" date="2024-11" db="EMBL/GenBank/DDBJ databases">
        <title>A near-complete genome assembly of Cinchona calisaya.</title>
        <authorList>
            <person name="Lian D.C."/>
            <person name="Zhao X.W."/>
            <person name="Wei L."/>
        </authorList>
    </citation>
    <scope>NUCLEOTIDE SEQUENCE [LARGE SCALE GENOMIC DNA]</scope>
    <source>
        <tissue evidence="12">Nenye</tissue>
    </source>
</reference>
<gene>
    <name evidence="12" type="ORF">ACH5RR_021171</name>
</gene>
<dbReference type="SUPFAM" id="SSF57850">
    <property type="entry name" value="RING/U-box"/>
    <property type="match status" value="1"/>
</dbReference>
<accession>A0ABD2ZKD1</accession>
<keyword evidence="5" id="KW-0862">Zinc</keyword>
<dbReference type="GO" id="GO:0016020">
    <property type="term" value="C:membrane"/>
    <property type="evidence" value="ECO:0007669"/>
    <property type="project" value="UniProtKB-SubCell"/>
</dbReference>
<evidence type="ECO:0000256" key="5">
    <source>
        <dbReference type="ARBA" id="ARBA00022833"/>
    </source>
</evidence>
<dbReference type="PROSITE" id="PS50089">
    <property type="entry name" value="ZF_RING_2"/>
    <property type="match status" value="1"/>
</dbReference>
<evidence type="ECO:0000256" key="1">
    <source>
        <dbReference type="ARBA" id="ARBA00004370"/>
    </source>
</evidence>